<gene>
    <name evidence="6" type="ORF">D915_005048</name>
</gene>
<protein>
    <submittedName>
        <fullName evidence="6">Unconventional prefoldin RPB5 interactor</fullName>
    </submittedName>
</protein>
<evidence type="ECO:0000313" key="7">
    <source>
        <dbReference type="Proteomes" id="UP000230066"/>
    </source>
</evidence>
<evidence type="ECO:0000256" key="5">
    <source>
        <dbReference type="SAM" id="MobiDB-lite"/>
    </source>
</evidence>
<proteinExistence type="inferred from homology"/>
<reference evidence="6" key="1">
    <citation type="submission" date="2019-03" db="EMBL/GenBank/DDBJ databases">
        <title>Improved annotation for the trematode Fasciola hepatica.</title>
        <authorList>
            <person name="Choi Y.-J."/>
            <person name="Martin J."/>
            <person name="Mitreva M."/>
        </authorList>
    </citation>
    <scope>NUCLEOTIDE SEQUENCE [LARGE SCALE GENOMIC DNA]</scope>
</reference>
<dbReference type="SUPFAM" id="SSF46579">
    <property type="entry name" value="Prefoldin"/>
    <property type="match status" value="1"/>
</dbReference>
<dbReference type="InterPro" id="IPR004127">
    <property type="entry name" value="Prefoldin_subunit_alpha"/>
</dbReference>
<keyword evidence="4" id="KW-0175">Coiled coil</keyword>
<evidence type="ECO:0000313" key="6">
    <source>
        <dbReference type="EMBL" id="THD24318.1"/>
    </source>
</evidence>
<feature type="region of interest" description="Disordered" evidence="5">
    <location>
        <begin position="200"/>
        <end position="237"/>
    </location>
</feature>
<accession>A0A2H1CCJ9</accession>
<feature type="compositionally biased region" description="Basic and acidic residues" evidence="5">
    <location>
        <begin position="200"/>
        <end position="217"/>
    </location>
</feature>
<dbReference type="GO" id="GO:0000122">
    <property type="term" value="P:negative regulation of transcription by RNA polymerase II"/>
    <property type="evidence" value="ECO:0007669"/>
    <property type="project" value="TreeGrafter"/>
</dbReference>
<name>A0A2H1CCJ9_FASHE</name>
<comment type="similarity">
    <text evidence="3">Belongs to the RNA polymerase II subunit 5-mediating protein family.</text>
</comment>
<dbReference type="PANTHER" id="PTHR15111:SF0">
    <property type="entry name" value="UNCONVENTIONAL PREFOLDIN RPB5 INTERACTOR 1"/>
    <property type="match status" value="1"/>
</dbReference>
<dbReference type="GO" id="GO:0003682">
    <property type="term" value="F:chromatin binding"/>
    <property type="evidence" value="ECO:0007669"/>
    <property type="project" value="TreeGrafter"/>
</dbReference>
<dbReference type="GO" id="GO:0019212">
    <property type="term" value="F:phosphatase inhibitor activity"/>
    <property type="evidence" value="ECO:0007669"/>
    <property type="project" value="TreeGrafter"/>
</dbReference>
<dbReference type="CDD" id="cd23159">
    <property type="entry name" value="Prefoldin_URI1"/>
    <property type="match status" value="1"/>
</dbReference>
<dbReference type="InterPro" id="IPR052255">
    <property type="entry name" value="RNA_pol_II_subunit5-mediator"/>
</dbReference>
<dbReference type="Proteomes" id="UP000230066">
    <property type="component" value="Unassembled WGS sequence"/>
</dbReference>
<feature type="coiled-coil region" evidence="4">
    <location>
        <begin position="93"/>
        <end position="120"/>
    </location>
</feature>
<evidence type="ECO:0000256" key="4">
    <source>
        <dbReference type="SAM" id="Coils"/>
    </source>
</evidence>
<comment type="caution">
    <text evidence="6">The sequence shown here is derived from an EMBL/GenBank/DDBJ whole genome shotgun (WGS) entry which is preliminary data.</text>
</comment>
<dbReference type="InterPro" id="IPR009053">
    <property type="entry name" value="Prefoldin"/>
</dbReference>
<organism evidence="6 7">
    <name type="scientific">Fasciola hepatica</name>
    <name type="common">Liver fluke</name>
    <dbReference type="NCBI Taxonomy" id="6192"/>
    <lineage>
        <taxon>Eukaryota</taxon>
        <taxon>Metazoa</taxon>
        <taxon>Spiralia</taxon>
        <taxon>Lophotrochozoa</taxon>
        <taxon>Platyhelminthes</taxon>
        <taxon>Trematoda</taxon>
        <taxon>Digenea</taxon>
        <taxon>Plagiorchiida</taxon>
        <taxon>Echinostomata</taxon>
        <taxon>Echinostomatoidea</taxon>
        <taxon>Fasciolidae</taxon>
        <taxon>Fasciola</taxon>
    </lineage>
</organism>
<sequence>MTETQSLHRLLQEQDAGIRKTEDEITALLAYKADYQVLMTKLQDFPKTVSKSAILPFGRKALVPGRLIHTNELLVHLGGSDEYFVELSVHETIELIRRRIERLDASVEKLNEQRRLIHDRVRYTSKFAQQAPYVVTQPPSTEREVSTVETCEEVEIRESYDSDSERKWKAKHKVARKKEHEAVGKMPNPVIKRRVRFTKDAKNGVKKDRDMQIDNDRYTASSTTSSSDSDCSPPPESFIYFRHSPVPSPIPRDDIPDLSNMTIAEAVNRVVSRGTLLPSDPVRPKPMSAFTDIIERNTESDRTEDQKSSEVDKPITTQPIRVSKFRAERQKRK</sequence>
<dbReference type="PANTHER" id="PTHR15111">
    <property type="entry name" value="RNA POLYMERASE II SUBUNIT 5-MEDIATING PROTEIN NNX3"/>
    <property type="match status" value="1"/>
</dbReference>
<dbReference type="GO" id="GO:0005634">
    <property type="term" value="C:nucleus"/>
    <property type="evidence" value="ECO:0007669"/>
    <property type="project" value="UniProtKB-SubCell"/>
</dbReference>
<feature type="compositionally biased region" description="Low complexity" evidence="5">
    <location>
        <begin position="221"/>
        <end position="231"/>
    </location>
</feature>
<dbReference type="GO" id="GO:0003714">
    <property type="term" value="F:transcription corepressor activity"/>
    <property type="evidence" value="ECO:0007669"/>
    <property type="project" value="TreeGrafter"/>
</dbReference>
<dbReference type="AlphaFoldDB" id="A0A2H1CCJ9"/>
<feature type="compositionally biased region" description="Basic and acidic residues" evidence="5">
    <location>
        <begin position="293"/>
        <end position="313"/>
    </location>
</feature>
<keyword evidence="2" id="KW-0539">Nucleus</keyword>
<dbReference type="Pfam" id="PF02996">
    <property type="entry name" value="Prefoldin"/>
    <property type="match status" value="1"/>
</dbReference>
<evidence type="ECO:0000256" key="3">
    <source>
        <dbReference type="ARBA" id="ARBA00038295"/>
    </source>
</evidence>
<dbReference type="EMBL" id="JXXN02001665">
    <property type="protein sequence ID" value="THD24318.1"/>
    <property type="molecule type" value="Genomic_DNA"/>
</dbReference>
<comment type="subcellular location">
    <subcellularLocation>
        <location evidence="1">Nucleus</location>
    </subcellularLocation>
</comment>
<keyword evidence="7" id="KW-1185">Reference proteome</keyword>
<evidence type="ECO:0000256" key="2">
    <source>
        <dbReference type="ARBA" id="ARBA00023242"/>
    </source>
</evidence>
<dbReference type="Gene3D" id="1.10.287.370">
    <property type="match status" value="1"/>
</dbReference>
<feature type="region of interest" description="Disordered" evidence="5">
    <location>
        <begin position="275"/>
        <end position="333"/>
    </location>
</feature>
<evidence type="ECO:0000256" key="1">
    <source>
        <dbReference type="ARBA" id="ARBA00004123"/>
    </source>
</evidence>